<evidence type="ECO:0000256" key="11">
    <source>
        <dbReference type="ARBA" id="ARBA00049401"/>
    </source>
</evidence>
<proteinExistence type="inferred from homology"/>
<evidence type="ECO:0000256" key="9">
    <source>
        <dbReference type="ARBA" id="ARBA00023033"/>
    </source>
</evidence>
<organism evidence="12 13">
    <name type="scientific">Staphylococcus ratti</name>
    <dbReference type="NCBI Taxonomy" id="2892440"/>
    <lineage>
        <taxon>Bacteria</taxon>
        <taxon>Bacillati</taxon>
        <taxon>Bacillota</taxon>
        <taxon>Bacilli</taxon>
        <taxon>Bacillales</taxon>
        <taxon>Staphylococcaceae</taxon>
        <taxon>Staphylococcus</taxon>
    </lineage>
</organism>
<dbReference type="Pfam" id="PF03060">
    <property type="entry name" value="NMO"/>
    <property type="match status" value="1"/>
</dbReference>
<protein>
    <recommendedName>
        <fullName evidence="4">Probable nitronate monooxygenase</fullName>
    </recommendedName>
    <alternativeName>
        <fullName evidence="10">Propionate 3-nitronate monooxygenase</fullName>
    </alternativeName>
</protein>
<comment type="catalytic activity">
    <reaction evidence="11">
        <text>3 propionate 3-nitronate + 3 O2 + H2O = 3 3-oxopropanoate + 2 nitrate + nitrite + H2O2 + 3 H(+)</text>
        <dbReference type="Rhea" id="RHEA:57332"/>
        <dbReference type="ChEBI" id="CHEBI:15377"/>
        <dbReference type="ChEBI" id="CHEBI:15378"/>
        <dbReference type="ChEBI" id="CHEBI:15379"/>
        <dbReference type="ChEBI" id="CHEBI:16240"/>
        <dbReference type="ChEBI" id="CHEBI:16301"/>
        <dbReference type="ChEBI" id="CHEBI:17632"/>
        <dbReference type="ChEBI" id="CHEBI:33190"/>
        <dbReference type="ChEBI" id="CHEBI:136067"/>
    </reaction>
</comment>
<keyword evidence="8" id="KW-0560">Oxidoreductase</keyword>
<keyword evidence="13" id="KW-1185">Reference proteome</keyword>
<dbReference type="PANTHER" id="PTHR42747:SF3">
    <property type="entry name" value="NITRONATE MONOOXYGENASE-RELATED"/>
    <property type="match status" value="1"/>
</dbReference>
<dbReference type="RefSeq" id="WP_229292139.1">
    <property type="nucleotide sequence ID" value="NZ_CP086654.1"/>
</dbReference>
<comment type="similarity">
    <text evidence="3">Belongs to the nitronate monooxygenase family. NMO class I subfamily.</text>
</comment>
<evidence type="ECO:0000256" key="2">
    <source>
        <dbReference type="ARBA" id="ARBA00003535"/>
    </source>
</evidence>
<evidence type="ECO:0000256" key="5">
    <source>
        <dbReference type="ARBA" id="ARBA00022575"/>
    </source>
</evidence>
<dbReference type="InterPro" id="IPR013785">
    <property type="entry name" value="Aldolase_TIM"/>
</dbReference>
<gene>
    <name evidence="12" type="ORF">LN051_08650</name>
</gene>
<comment type="cofactor">
    <cofactor evidence="1">
        <name>FMN</name>
        <dbReference type="ChEBI" id="CHEBI:58210"/>
    </cofactor>
</comment>
<evidence type="ECO:0000256" key="3">
    <source>
        <dbReference type="ARBA" id="ARBA00009881"/>
    </source>
</evidence>
<evidence type="ECO:0000313" key="12">
    <source>
        <dbReference type="EMBL" id="UEX89633.1"/>
    </source>
</evidence>
<keyword evidence="9 12" id="KW-0503">Monooxygenase</keyword>
<dbReference type="Proteomes" id="UP001197626">
    <property type="component" value="Chromosome"/>
</dbReference>
<dbReference type="SUPFAM" id="SSF51412">
    <property type="entry name" value="Inosine monophosphate dehydrogenase (IMPDH)"/>
    <property type="match status" value="1"/>
</dbReference>
<evidence type="ECO:0000256" key="6">
    <source>
        <dbReference type="ARBA" id="ARBA00022630"/>
    </source>
</evidence>
<dbReference type="CDD" id="cd04730">
    <property type="entry name" value="NPD_like"/>
    <property type="match status" value="1"/>
</dbReference>
<reference evidence="12 13" key="1">
    <citation type="journal article" date="2022" name="Pathogens">
        <title>Staphylococcus ratti sp. nov. Isolated from a Lab Rat.</title>
        <authorList>
            <person name="Kovarovic V."/>
            <person name="Sedlacek I."/>
            <person name="Petras P."/>
            <person name="Kralova S."/>
            <person name="Maslanova I."/>
            <person name="Svec P."/>
            <person name="Neumann-Schaal M."/>
            <person name="Botka T."/>
            <person name="Gelbicova T."/>
            <person name="Stankova E."/>
            <person name="Doskar J."/>
            <person name="Pantucek R."/>
        </authorList>
    </citation>
    <scope>NUCLEOTIDE SEQUENCE [LARGE SCALE GENOMIC DNA]</scope>
    <source>
        <strain evidence="12 13">CCM 9025</strain>
    </source>
</reference>
<keyword evidence="6" id="KW-0285">Flavoprotein</keyword>
<dbReference type="InterPro" id="IPR004136">
    <property type="entry name" value="NMO"/>
</dbReference>
<evidence type="ECO:0000256" key="4">
    <source>
        <dbReference type="ARBA" id="ARBA00013457"/>
    </source>
</evidence>
<evidence type="ECO:0000256" key="8">
    <source>
        <dbReference type="ARBA" id="ARBA00023002"/>
    </source>
</evidence>
<accession>A0ABY3PBJ7</accession>
<comment type="function">
    <text evidence="2">Nitronate monooxygenase that uses molecular oxygen to catalyze the oxidative denitrification of alkyl nitronates. Acts on propionate 3-nitronate (P3N), the presumed physiological substrate. Probably functions in the detoxification of P3N, a metabolic poison produced by plants and fungi as a defense mechanism.</text>
</comment>
<evidence type="ECO:0000256" key="7">
    <source>
        <dbReference type="ARBA" id="ARBA00022643"/>
    </source>
</evidence>
<sequence length="355" mass="38502">MWKSTLFTKQCGIRIPIVQAGMAGSTSPELVATVSEYGGLGTLGAGYDTPEQLKNHIKTVKQLTARPFAVNLFVPESVDYQEEDVQKMNAHLKPYLDHLDLNASYPESHTAAQFESLIDIVIDLEVPICSFTFGIPPAHTIKKLKKQGIIIIGSATSVNEAIENERAGVDSIVAQGGEAGGHRGTFNNTASPVNIGTMALIPQVVDHVSIPVIAAGGIMDGRGVSAAFMLGASGVQMGTAFLTTDEAGSKPVHREALMKHVETETTMTRLYSGKWARGIHTRLIDELRAQHVEPLPYPIQNDLTKNLRKVAAERGYEAWTHLWSGQGLRLSRKMSTQALLASLECETEETLGKFQ</sequence>
<dbReference type="PANTHER" id="PTHR42747">
    <property type="entry name" value="NITRONATE MONOOXYGENASE-RELATED"/>
    <property type="match status" value="1"/>
</dbReference>
<dbReference type="EMBL" id="CP086654">
    <property type="protein sequence ID" value="UEX89633.1"/>
    <property type="molecule type" value="Genomic_DNA"/>
</dbReference>
<dbReference type="GO" id="GO:0004497">
    <property type="term" value="F:monooxygenase activity"/>
    <property type="evidence" value="ECO:0007669"/>
    <property type="project" value="UniProtKB-KW"/>
</dbReference>
<evidence type="ECO:0000256" key="1">
    <source>
        <dbReference type="ARBA" id="ARBA00001917"/>
    </source>
</evidence>
<keyword evidence="5" id="KW-0216">Detoxification</keyword>
<dbReference type="Gene3D" id="3.20.20.70">
    <property type="entry name" value="Aldolase class I"/>
    <property type="match status" value="1"/>
</dbReference>
<keyword evidence="7" id="KW-0288">FMN</keyword>
<evidence type="ECO:0000313" key="13">
    <source>
        <dbReference type="Proteomes" id="UP001197626"/>
    </source>
</evidence>
<name>A0ABY3PBJ7_9STAP</name>
<evidence type="ECO:0000256" key="10">
    <source>
        <dbReference type="ARBA" id="ARBA00031155"/>
    </source>
</evidence>